<feature type="region of interest" description="Disordered" evidence="1">
    <location>
        <begin position="1"/>
        <end position="20"/>
    </location>
</feature>
<reference evidence="2 3" key="1">
    <citation type="submission" date="2021-06" db="EMBL/GenBank/DDBJ databases">
        <title>A haploid diamondback moth (Plutella xylostella L.) genome assembly resolves 31 chromosomes and identifies a diamide resistance mutation.</title>
        <authorList>
            <person name="Ward C.M."/>
            <person name="Perry K.D."/>
            <person name="Baker G."/>
            <person name="Powis K."/>
            <person name="Heckel D.G."/>
            <person name="Baxter S.W."/>
        </authorList>
    </citation>
    <scope>NUCLEOTIDE SEQUENCE [LARGE SCALE GENOMIC DNA]</scope>
    <source>
        <strain evidence="2 3">LV</strain>
        <tissue evidence="2">Single pupa</tissue>
    </source>
</reference>
<keyword evidence="3" id="KW-1185">Reference proteome</keyword>
<comment type="caution">
    <text evidence="2">The sequence shown here is derived from an EMBL/GenBank/DDBJ whole genome shotgun (WGS) entry which is preliminary data.</text>
</comment>
<proteinExistence type="predicted"/>
<accession>A0ABQ7QQK6</accession>
<protein>
    <submittedName>
        <fullName evidence="2">Uncharacterized protein</fullName>
    </submittedName>
</protein>
<dbReference type="Proteomes" id="UP000823941">
    <property type="component" value="Chromosome 10"/>
</dbReference>
<dbReference type="EMBL" id="JAHIBW010000010">
    <property type="protein sequence ID" value="KAG7307324.1"/>
    <property type="molecule type" value="Genomic_DNA"/>
</dbReference>
<evidence type="ECO:0000256" key="1">
    <source>
        <dbReference type="SAM" id="MobiDB-lite"/>
    </source>
</evidence>
<name>A0ABQ7QQK6_PLUXY</name>
<evidence type="ECO:0000313" key="3">
    <source>
        <dbReference type="Proteomes" id="UP000823941"/>
    </source>
</evidence>
<evidence type="ECO:0000313" key="2">
    <source>
        <dbReference type="EMBL" id="KAG7307324.1"/>
    </source>
</evidence>
<gene>
    <name evidence="2" type="ORF">JYU34_007493</name>
</gene>
<sequence>MSCRQLGRGGTEPAAPAAPAPVPALLSVSSQHHHHPYYSYSSMFGITKDDLEFPYSGSDSKGTF</sequence>
<organism evidence="2 3">
    <name type="scientific">Plutella xylostella</name>
    <name type="common">Diamondback moth</name>
    <name type="synonym">Plutella maculipennis</name>
    <dbReference type="NCBI Taxonomy" id="51655"/>
    <lineage>
        <taxon>Eukaryota</taxon>
        <taxon>Metazoa</taxon>
        <taxon>Ecdysozoa</taxon>
        <taxon>Arthropoda</taxon>
        <taxon>Hexapoda</taxon>
        <taxon>Insecta</taxon>
        <taxon>Pterygota</taxon>
        <taxon>Neoptera</taxon>
        <taxon>Endopterygota</taxon>
        <taxon>Lepidoptera</taxon>
        <taxon>Glossata</taxon>
        <taxon>Ditrysia</taxon>
        <taxon>Yponomeutoidea</taxon>
        <taxon>Plutellidae</taxon>
        <taxon>Plutella</taxon>
    </lineage>
</organism>